<dbReference type="InterPro" id="IPR036259">
    <property type="entry name" value="MFS_trans_sf"/>
</dbReference>
<accession>A0A2A4FR39</accession>
<organism evidence="7 8">
    <name type="scientific">Rhizorhabdus dicambivorans</name>
    <dbReference type="NCBI Taxonomy" id="1850238"/>
    <lineage>
        <taxon>Bacteria</taxon>
        <taxon>Pseudomonadati</taxon>
        <taxon>Pseudomonadota</taxon>
        <taxon>Alphaproteobacteria</taxon>
        <taxon>Sphingomonadales</taxon>
        <taxon>Sphingomonadaceae</taxon>
        <taxon>Rhizorhabdus</taxon>
    </lineage>
</organism>
<feature type="transmembrane region" description="Helical" evidence="5">
    <location>
        <begin position="331"/>
        <end position="350"/>
    </location>
</feature>
<dbReference type="PANTHER" id="PTHR23508:SF10">
    <property type="entry name" value="CARBOXYLIC ACID TRANSPORTER PROTEIN HOMOLOG"/>
    <property type="match status" value="1"/>
</dbReference>
<feature type="transmembrane region" description="Helical" evidence="5">
    <location>
        <begin position="356"/>
        <end position="379"/>
    </location>
</feature>
<comment type="subcellular location">
    <subcellularLocation>
        <location evidence="1">Membrane</location>
        <topology evidence="1">Multi-pass membrane protein</topology>
    </subcellularLocation>
</comment>
<keyword evidence="4 5" id="KW-0472">Membrane</keyword>
<evidence type="ECO:0000256" key="5">
    <source>
        <dbReference type="SAM" id="Phobius"/>
    </source>
</evidence>
<dbReference type="PANTHER" id="PTHR23508">
    <property type="entry name" value="CARBOXYLIC ACID TRANSPORTER PROTEIN HOMOLOG"/>
    <property type="match status" value="1"/>
</dbReference>
<evidence type="ECO:0000256" key="2">
    <source>
        <dbReference type="ARBA" id="ARBA00022692"/>
    </source>
</evidence>
<feature type="transmembrane region" description="Helical" evidence="5">
    <location>
        <begin position="121"/>
        <end position="142"/>
    </location>
</feature>
<name>A0A2A4FR39_9SPHN</name>
<evidence type="ECO:0000256" key="3">
    <source>
        <dbReference type="ARBA" id="ARBA00022989"/>
    </source>
</evidence>
<feature type="transmembrane region" description="Helical" evidence="5">
    <location>
        <begin position="23"/>
        <end position="43"/>
    </location>
</feature>
<evidence type="ECO:0000256" key="4">
    <source>
        <dbReference type="ARBA" id="ARBA00023136"/>
    </source>
</evidence>
<feature type="transmembrane region" description="Helical" evidence="5">
    <location>
        <begin position="265"/>
        <end position="284"/>
    </location>
</feature>
<dbReference type="GO" id="GO:0005886">
    <property type="term" value="C:plasma membrane"/>
    <property type="evidence" value="ECO:0007669"/>
    <property type="project" value="TreeGrafter"/>
</dbReference>
<feature type="transmembrane region" description="Helical" evidence="5">
    <location>
        <begin position="63"/>
        <end position="85"/>
    </location>
</feature>
<keyword evidence="8" id="KW-1185">Reference proteome</keyword>
<dbReference type="Pfam" id="PF07690">
    <property type="entry name" value="MFS_1"/>
    <property type="match status" value="1"/>
</dbReference>
<dbReference type="Proteomes" id="UP000218934">
    <property type="component" value="Unassembled WGS sequence"/>
</dbReference>
<dbReference type="InterPro" id="IPR011701">
    <property type="entry name" value="MFS"/>
</dbReference>
<feature type="transmembrane region" description="Helical" evidence="5">
    <location>
        <begin position="391"/>
        <end position="415"/>
    </location>
</feature>
<keyword evidence="2 5" id="KW-0812">Transmembrane</keyword>
<evidence type="ECO:0000256" key="1">
    <source>
        <dbReference type="ARBA" id="ARBA00004141"/>
    </source>
</evidence>
<dbReference type="InterPro" id="IPR020846">
    <property type="entry name" value="MFS_dom"/>
</dbReference>
<protein>
    <submittedName>
        <fullName evidence="7">MFS transporter</fullName>
    </submittedName>
</protein>
<gene>
    <name evidence="7" type="ORF">COO09_23240</name>
</gene>
<reference evidence="7 8" key="1">
    <citation type="submission" date="2017-09" db="EMBL/GenBank/DDBJ databases">
        <title>The Catabolism of 3,6-Dichlorosalicylic acid is Initiated by the Cytochrome P450 Monooxygenase DsmABC in Rhizorhabdus dicambivorans Ndbn-20.</title>
        <authorList>
            <person name="Na L."/>
        </authorList>
    </citation>
    <scope>NUCLEOTIDE SEQUENCE [LARGE SCALE GENOMIC DNA]</scope>
    <source>
        <strain evidence="7 8">Ndbn-20m</strain>
    </source>
</reference>
<feature type="transmembrane region" description="Helical" evidence="5">
    <location>
        <begin position="183"/>
        <end position="205"/>
    </location>
</feature>
<dbReference type="SUPFAM" id="SSF103473">
    <property type="entry name" value="MFS general substrate transporter"/>
    <property type="match status" value="1"/>
</dbReference>
<keyword evidence="3 5" id="KW-1133">Transmembrane helix</keyword>
<sequence length="468" mass="49742">MEPAMTSASTAFDYSGRIREGGLVARQALVLVMLGLLVIFDGMDNQLLGLIAHDMGRDLDIPISSFGMIFSSAFFGAITGALLLSPLADHHLGRKRVAMLGMVLAGACTIATAYAETLVQLLSIRFLTGFGLGAALPILISLASEFSPLRHSRLIVSLMLAFVPLGSALASILAKLVAGHGPWSLLLVIAGISTLVLTAGAALLIPESVTFLVRRRDHARAISSVHRLFGPSRIDAVLVDEDRAGGDRPDKQPLAQLLSARFRKLTALFWIAFLIDSAVLHLFLSWTPTLLIKSGLSSVEAVNAAAMFGLGGAIGTVGQAWLASRFDIYRVMYVEILVSIAAMLALSMVVHEPDMVDAMTFIIAATMCAFHTGLTNLVLETFPEAVKATALGWAIGVGRFGAAGAPLLIGFLIALKWHPSLLFIGASFLGVIAGAALIIVQLAVVRSAELQSFPNHPERRVKYGDARR</sequence>
<feature type="domain" description="Major facilitator superfamily (MFS) profile" evidence="6">
    <location>
        <begin position="30"/>
        <end position="451"/>
    </location>
</feature>
<evidence type="ECO:0000313" key="8">
    <source>
        <dbReference type="Proteomes" id="UP000218934"/>
    </source>
</evidence>
<dbReference type="PROSITE" id="PS50850">
    <property type="entry name" value="MFS"/>
    <property type="match status" value="1"/>
</dbReference>
<dbReference type="AlphaFoldDB" id="A0A2A4FR39"/>
<evidence type="ECO:0000259" key="6">
    <source>
        <dbReference type="PROSITE" id="PS50850"/>
    </source>
</evidence>
<dbReference type="OrthoDB" id="9800416at2"/>
<dbReference type="GO" id="GO:0046943">
    <property type="term" value="F:carboxylic acid transmembrane transporter activity"/>
    <property type="evidence" value="ECO:0007669"/>
    <property type="project" value="TreeGrafter"/>
</dbReference>
<dbReference type="KEGG" id="rdi:CMV14_14550"/>
<feature type="transmembrane region" description="Helical" evidence="5">
    <location>
        <begin position="154"/>
        <end position="177"/>
    </location>
</feature>
<dbReference type="Gene3D" id="1.20.1250.20">
    <property type="entry name" value="MFS general substrate transporter like domains"/>
    <property type="match status" value="1"/>
</dbReference>
<feature type="transmembrane region" description="Helical" evidence="5">
    <location>
        <begin position="97"/>
        <end position="115"/>
    </location>
</feature>
<proteinExistence type="predicted"/>
<comment type="caution">
    <text evidence="7">The sequence shown here is derived from an EMBL/GenBank/DDBJ whole genome shotgun (WGS) entry which is preliminary data.</text>
</comment>
<dbReference type="EMBL" id="NWUF01000042">
    <property type="protein sequence ID" value="PCE39871.1"/>
    <property type="molecule type" value="Genomic_DNA"/>
</dbReference>
<feature type="transmembrane region" description="Helical" evidence="5">
    <location>
        <begin position="304"/>
        <end position="324"/>
    </location>
</feature>
<evidence type="ECO:0000313" key="7">
    <source>
        <dbReference type="EMBL" id="PCE39871.1"/>
    </source>
</evidence>
<feature type="transmembrane region" description="Helical" evidence="5">
    <location>
        <begin position="421"/>
        <end position="445"/>
    </location>
</feature>